<evidence type="ECO:0000313" key="8">
    <source>
        <dbReference type="Proteomes" id="UP001517376"/>
    </source>
</evidence>
<evidence type="ECO:0000256" key="5">
    <source>
        <dbReference type="SAM" id="Phobius"/>
    </source>
</evidence>
<reference evidence="8" key="1">
    <citation type="submission" date="2020-01" db="EMBL/GenBank/DDBJ databases">
        <title>Sphingomonas sp. strain CSW-10.</title>
        <authorList>
            <person name="Chen W.-M."/>
        </authorList>
    </citation>
    <scope>NUCLEOTIDE SEQUENCE [LARGE SCALE GENOMIC DNA]</scope>
    <source>
        <strain evidence="8">CCP-1</strain>
    </source>
</reference>
<feature type="transmembrane region" description="Helical" evidence="5">
    <location>
        <begin position="390"/>
        <end position="413"/>
    </location>
</feature>
<keyword evidence="8" id="KW-1185">Reference proteome</keyword>
<dbReference type="EMBL" id="JAAATW010000001">
    <property type="protein sequence ID" value="NBE07139.1"/>
    <property type="molecule type" value="Genomic_DNA"/>
</dbReference>
<dbReference type="RefSeq" id="WP_161766076.1">
    <property type="nucleotide sequence ID" value="NZ_JAAATW010000001.1"/>
</dbReference>
<dbReference type="PANTHER" id="PTHR11328:SF24">
    <property type="entry name" value="MAJOR FACILITATOR SUPERFAMILY (MFS) PROFILE DOMAIN-CONTAINING PROTEIN"/>
    <property type="match status" value="1"/>
</dbReference>
<comment type="caution">
    <text evidence="7">The sequence shown here is derived from an EMBL/GenBank/DDBJ whole genome shotgun (WGS) entry which is preliminary data.</text>
</comment>
<feature type="transmembrane region" description="Helical" evidence="5">
    <location>
        <begin position="81"/>
        <end position="101"/>
    </location>
</feature>
<dbReference type="PROSITE" id="PS50850">
    <property type="entry name" value="MFS"/>
    <property type="match status" value="1"/>
</dbReference>
<dbReference type="Pfam" id="PF13347">
    <property type="entry name" value="MFS_2"/>
    <property type="match status" value="1"/>
</dbReference>
<evidence type="ECO:0000256" key="3">
    <source>
        <dbReference type="ARBA" id="ARBA00022989"/>
    </source>
</evidence>
<organism evidence="7 8">
    <name type="scientific">Paragemmobacter ruber</name>
    <dbReference type="NCBI Taxonomy" id="1985673"/>
    <lineage>
        <taxon>Bacteria</taxon>
        <taxon>Pseudomonadati</taxon>
        <taxon>Pseudomonadota</taxon>
        <taxon>Alphaproteobacteria</taxon>
        <taxon>Rhodobacterales</taxon>
        <taxon>Paracoccaceae</taxon>
        <taxon>Paragemmobacter</taxon>
    </lineage>
</organism>
<dbReference type="InterPro" id="IPR036259">
    <property type="entry name" value="MFS_trans_sf"/>
</dbReference>
<gene>
    <name evidence="7" type="ORF">GU920_06300</name>
</gene>
<evidence type="ECO:0000256" key="2">
    <source>
        <dbReference type="ARBA" id="ARBA00022692"/>
    </source>
</evidence>
<evidence type="ECO:0000256" key="4">
    <source>
        <dbReference type="ARBA" id="ARBA00023136"/>
    </source>
</evidence>
<comment type="similarity">
    <text evidence="1">Belongs to the sodium:galactoside symporter (TC 2.A.2) family.</text>
</comment>
<feature type="transmembrane region" description="Helical" evidence="5">
    <location>
        <begin position="287"/>
        <end position="305"/>
    </location>
</feature>
<feature type="transmembrane region" description="Helical" evidence="5">
    <location>
        <begin position="12"/>
        <end position="33"/>
    </location>
</feature>
<sequence length="419" mass="42924">MTAVLPVSAPRAGLAGWSLFAALIAMAGLPIYIHAPKFYVDTYGTSLAALGGVLALLRLIDVVQDPLLGWLAEVGRARRGMLVAIAAALMALAMIGLFAVTPPVAPLLWFALTLTLLFSAFSFLTIAFYAEGVAKAATLGEKGHLRLAAWREGGSLAGVCLAAVAPVALAALTDQPFTVFALIFAVLAVAATLAMRGQWAGGGAAVSNPLAVFRPALADPLARRLLLIALLNAAPVAVTSTLFLFFVESRLMAAGMEGPLLLLFFLSAAISTPLWSRAAQRFGARPALLCGMVLAITSFLWAATLGAGDTLAFAVICAASGAALGADMVLLPAIFARRLGELGQGGEGAAFGLWSFVSKLSLALAAATLLPALQAAGFTPGAENAPDALFALSAFYALVPCALKLLAIALLAATRIPEV</sequence>
<keyword evidence="2 5" id="KW-0812">Transmembrane</keyword>
<dbReference type="PANTHER" id="PTHR11328">
    <property type="entry name" value="MAJOR FACILITATOR SUPERFAMILY DOMAIN-CONTAINING PROTEIN"/>
    <property type="match status" value="1"/>
</dbReference>
<protein>
    <submittedName>
        <fullName evidence="7">Sugar:cation symporter</fullName>
    </submittedName>
</protein>
<feature type="transmembrane region" description="Helical" evidence="5">
    <location>
        <begin position="311"/>
        <end position="336"/>
    </location>
</feature>
<feature type="transmembrane region" description="Helical" evidence="5">
    <location>
        <begin position="149"/>
        <end position="171"/>
    </location>
</feature>
<keyword evidence="4 5" id="KW-0472">Membrane</keyword>
<keyword evidence="3 5" id="KW-1133">Transmembrane helix</keyword>
<dbReference type="InterPro" id="IPR039672">
    <property type="entry name" value="MFS_2"/>
</dbReference>
<feature type="transmembrane region" description="Helical" evidence="5">
    <location>
        <begin position="107"/>
        <end position="129"/>
    </location>
</feature>
<evidence type="ECO:0000256" key="1">
    <source>
        <dbReference type="ARBA" id="ARBA00009617"/>
    </source>
</evidence>
<dbReference type="SUPFAM" id="SSF103473">
    <property type="entry name" value="MFS general substrate transporter"/>
    <property type="match status" value="1"/>
</dbReference>
<evidence type="ECO:0000313" key="7">
    <source>
        <dbReference type="EMBL" id="NBE07139.1"/>
    </source>
</evidence>
<dbReference type="InterPro" id="IPR020846">
    <property type="entry name" value="MFS_dom"/>
</dbReference>
<dbReference type="Gene3D" id="1.20.1250.20">
    <property type="entry name" value="MFS general substrate transporter like domains"/>
    <property type="match status" value="2"/>
</dbReference>
<name>A0ABW9Y4L4_9RHOB</name>
<feature type="transmembrane region" description="Helical" evidence="5">
    <location>
        <begin position="225"/>
        <end position="246"/>
    </location>
</feature>
<feature type="transmembrane region" description="Helical" evidence="5">
    <location>
        <begin position="39"/>
        <end position="60"/>
    </location>
</feature>
<feature type="domain" description="Major facilitator superfamily (MFS) profile" evidence="6">
    <location>
        <begin position="221"/>
        <end position="419"/>
    </location>
</feature>
<proteinExistence type="inferred from homology"/>
<feature type="transmembrane region" description="Helical" evidence="5">
    <location>
        <begin position="177"/>
        <end position="195"/>
    </location>
</feature>
<feature type="transmembrane region" description="Helical" evidence="5">
    <location>
        <begin position="258"/>
        <end position="275"/>
    </location>
</feature>
<evidence type="ECO:0000259" key="6">
    <source>
        <dbReference type="PROSITE" id="PS50850"/>
    </source>
</evidence>
<feature type="transmembrane region" description="Helical" evidence="5">
    <location>
        <begin position="348"/>
        <end position="370"/>
    </location>
</feature>
<accession>A0ABW9Y4L4</accession>
<dbReference type="Proteomes" id="UP001517376">
    <property type="component" value="Unassembled WGS sequence"/>
</dbReference>